<proteinExistence type="predicted"/>
<dbReference type="Pfam" id="PF13462">
    <property type="entry name" value="Thioredoxin_4"/>
    <property type="match status" value="1"/>
</dbReference>
<gene>
    <name evidence="2" type="ORF">WJX72_007503</name>
</gene>
<protein>
    <recommendedName>
        <fullName evidence="1">Thioredoxin-like fold domain-containing protein</fullName>
    </recommendedName>
</protein>
<keyword evidence="3" id="KW-1185">Reference proteome</keyword>
<dbReference type="SUPFAM" id="SSF52833">
    <property type="entry name" value="Thioredoxin-like"/>
    <property type="match status" value="1"/>
</dbReference>
<dbReference type="Proteomes" id="UP001489004">
    <property type="component" value="Unassembled WGS sequence"/>
</dbReference>
<organism evidence="2 3">
    <name type="scientific">[Myrmecia] bisecta</name>
    <dbReference type="NCBI Taxonomy" id="41462"/>
    <lineage>
        <taxon>Eukaryota</taxon>
        <taxon>Viridiplantae</taxon>
        <taxon>Chlorophyta</taxon>
        <taxon>core chlorophytes</taxon>
        <taxon>Trebouxiophyceae</taxon>
        <taxon>Trebouxiales</taxon>
        <taxon>Trebouxiaceae</taxon>
        <taxon>Myrmecia</taxon>
    </lineage>
</organism>
<dbReference type="InterPro" id="IPR012336">
    <property type="entry name" value="Thioredoxin-like_fold"/>
</dbReference>
<evidence type="ECO:0000313" key="2">
    <source>
        <dbReference type="EMBL" id="KAK9824066.1"/>
    </source>
</evidence>
<dbReference type="AlphaFoldDB" id="A0AAW1QR86"/>
<accession>A0AAW1QR86</accession>
<dbReference type="Gene3D" id="3.40.30.10">
    <property type="entry name" value="Glutaredoxin"/>
    <property type="match status" value="1"/>
</dbReference>
<dbReference type="PANTHER" id="PTHR33875">
    <property type="entry name" value="OS09G0542200 PROTEIN"/>
    <property type="match status" value="1"/>
</dbReference>
<evidence type="ECO:0000259" key="1">
    <source>
        <dbReference type="Pfam" id="PF13462"/>
    </source>
</evidence>
<name>A0AAW1QR86_9CHLO</name>
<reference evidence="2 3" key="1">
    <citation type="journal article" date="2024" name="Nat. Commun.">
        <title>Phylogenomics reveals the evolutionary origins of lichenization in chlorophyte algae.</title>
        <authorList>
            <person name="Puginier C."/>
            <person name="Libourel C."/>
            <person name="Otte J."/>
            <person name="Skaloud P."/>
            <person name="Haon M."/>
            <person name="Grisel S."/>
            <person name="Petersen M."/>
            <person name="Berrin J.G."/>
            <person name="Delaux P.M."/>
            <person name="Dal Grande F."/>
            <person name="Keller J."/>
        </authorList>
    </citation>
    <scope>NUCLEOTIDE SEQUENCE [LARGE SCALE GENOMIC DNA]</scope>
    <source>
        <strain evidence="2 3">SAG 2043</strain>
    </source>
</reference>
<dbReference type="InterPro" id="IPR036249">
    <property type="entry name" value="Thioredoxin-like_sf"/>
</dbReference>
<sequence>MPPLPNRPLGHTLGSRGASVNLAAYLDYVCPYSAKAYVTLRKVVVPHYADKGFSFTFYHQVQPWHPQSTLTHEAGLAVAKLGGNDAFWHFSDVLMDRQEEFFDVNIINKTRPQIAAELAALAQGAAGVPKQDVEHLLSLANIEGAKNPASNIADELKWEIKAARLLGIHVSPTTTLNGLLVETSSSWGLEQWRDLLDPLLTSK</sequence>
<dbReference type="EMBL" id="JALJOR010000002">
    <property type="protein sequence ID" value="KAK9824066.1"/>
    <property type="molecule type" value="Genomic_DNA"/>
</dbReference>
<dbReference type="CDD" id="cd02972">
    <property type="entry name" value="DsbA_family"/>
    <property type="match status" value="1"/>
</dbReference>
<comment type="caution">
    <text evidence="2">The sequence shown here is derived from an EMBL/GenBank/DDBJ whole genome shotgun (WGS) entry which is preliminary data.</text>
</comment>
<feature type="domain" description="Thioredoxin-like fold" evidence="1">
    <location>
        <begin position="10"/>
        <end position="197"/>
    </location>
</feature>
<evidence type="ECO:0000313" key="3">
    <source>
        <dbReference type="Proteomes" id="UP001489004"/>
    </source>
</evidence>
<dbReference type="PANTHER" id="PTHR33875:SF2">
    <property type="entry name" value="ACR183CP"/>
    <property type="match status" value="1"/>
</dbReference>